<dbReference type="InterPro" id="IPR003115">
    <property type="entry name" value="ParB_N"/>
</dbReference>
<dbReference type="PANTHER" id="PTHR33375:SF1">
    <property type="entry name" value="CHROMOSOME-PARTITIONING PROTEIN PARB-RELATED"/>
    <property type="match status" value="1"/>
</dbReference>
<comment type="similarity">
    <text evidence="1">Belongs to the ParB family.</text>
</comment>
<protein>
    <submittedName>
        <fullName evidence="4">Chromosome partitioning protein ParB</fullName>
    </submittedName>
</protein>
<evidence type="ECO:0000256" key="2">
    <source>
        <dbReference type="SAM" id="Coils"/>
    </source>
</evidence>
<dbReference type="Pfam" id="PF02195">
    <property type="entry name" value="ParB_N"/>
    <property type="match status" value="1"/>
</dbReference>
<dbReference type="EMBL" id="BMOD01000003">
    <property type="protein sequence ID" value="GGJ27062.1"/>
    <property type="molecule type" value="Genomic_DNA"/>
</dbReference>
<evidence type="ECO:0000259" key="3">
    <source>
        <dbReference type="SMART" id="SM00470"/>
    </source>
</evidence>
<dbReference type="Gene3D" id="1.10.10.2830">
    <property type="match status" value="1"/>
</dbReference>
<feature type="domain" description="ParB-like N-terminal" evidence="3">
    <location>
        <begin position="24"/>
        <end position="117"/>
    </location>
</feature>
<keyword evidence="5" id="KW-1185">Reference proteome</keyword>
<dbReference type="RefSeq" id="WP_189001267.1">
    <property type="nucleotide sequence ID" value="NZ_BMOD01000003.1"/>
</dbReference>
<dbReference type="InterPro" id="IPR036086">
    <property type="entry name" value="ParB/Sulfiredoxin_sf"/>
</dbReference>
<organism evidence="4 5">
    <name type="scientific">Deinococcus roseus</name>
    <dbReference type="NCBI Taxonomy" id="392414"/>
    <lineage>
        <taxon>Bacteria</taxon>
        <taxon>Thermotogati</taxon>
        <taxon>Deinococcota</taxon>
        <taxon>Deinococci</taxon>
        <taxon>Deinococcales</taxon>
        <taxon>Deinococcaceae</taxon>
        <taxon>Deinococcus</taxon>
    </lineage>
</organism>
<dbReference type="NCBIfam" id="TIGR00180">
    <property type="entry name" value="parB_part"/>
    <property type="match status" value="1"/>
</dbReference>
<evidence type="ECO:0000256" key="1">
    <source>
        <dbReference type="ARBA" id="ARBA00006295"/>
    </source>
</evidence>
<dbReference type="InterPro" id="IPR004437">
    <property type="entry name" value="ParB/RepB/Spo0J"/>
</dbReference>
<feature type="coiled-coil region" evidence="2">
    <location>
        <begin position="125"/>
        <end position="152"/>
    </location>
</feature>
<accession>A0ABQ2CYS3</accession>
<dbReference type="PANTHER" id="PTHR33375">
    <property type="entry name" value="CHROMOSOME-PARTITIONING PROTEIN PARB-RELATED"/>
    <property type="match status" value="1"/>
</dbReference>
<evidence type="ECO:0000313" key="4">
    <source>
        <dbReference type="EMBL" id="GGJ27062.1"/>
    </source>
</evidence>
<name>A0ABQ2CYS3_9DEIO</name>
<sequence>MKPRVPETIKEKQQVQMGALKLGNQISLSAILPSVDNPRRHFDPQELAALSESIKVYGVISPITLRNHPEKPGYYRIIAGERRFQAARAAGLSEIPAYIRNASDAHEDLERAFVENAHREDLNAYEQLVATLQILERRLDRSQQEIIKNLQDAYRTPESQPELTEEYQKLTQLVRIPELGTFVTKRLPILNYHPRVLALLQQGELGMSSAVELNRLKHLADEDFEGWLQKALNISARDLRLKINQFLAPVKKGRSISELVKKNLGVPVKKLSGEDQQRLKDLLQEIETLAARYQ</sequence>
<dbReference type="Gene3D" id="3.90.1530.30">
    <property type="match status" value="1"/>
</dbReference>
<proteinExistence type="inferred from homology"/>
<dbReference type="SUPFAM" id="SSF110849">
    <property type="entry name" value="ParB/Sulfiredoxin"/>
    <property type="match status" value="1"/>
</dbReference>
<dbReference type="SUPFAM" id="SSF109709">
    <property type="entry name" value="KorB DNA-binding domain-like"/>
    <property type="match status" value="1"/>
</dbReference>
<dbReference type="Proteomes" id="UP000632222">
    <property type="component" value="Unassembled WGS sequence"/>
</dbReference>
<keyword evidence="2" id="KW-0175">Coiled coil</keyword>
<gene>
    <name evidence="4" type="ORF">GCM10008938_11500</name>
</gene>
<dbReference type="SMART" id="SM00470">
    <property type="entry name" value="ParB"/>
    <property type="match status" value="1"/>
</dbReference>
<dbReference type="InterPro" id="IPR050336">
    <property type="entry name" value="Chromosome_partition/occlusion"/>
</dbReference>
<comment type="caution">
    <text evidence="4">The sequence shown here is derived from an EMBL/GenBank/DDBJ whole genome shotgun (WGS) entry which is preliminary data.</text>
</comment>
<evidence type="ECO:0000313" key="5">
    <source>
        <dbReference type="Proteomes" id="UP000632222"/>
    </source>
</evidence>
<reference evidence="5" key="1">
    <citation type="journal article" date="2019" name="Int. J. Syst. Evol. Microbiol.">
        <title>The Global Catalogue of Microorganisms (GCM) 10K type strain sequencing project: providing services to taxonomists for standard genome sequencing and annotation.</title>
        <authorList>
            <consortium name="The Broad Institute Genomics Platform"/>
            <consortium name="The Broad Institute Genome Sequencing Center for Infectious Disease"/>
            <person name="Wu L."/>
            <person name="Ma J."/>
        </authorList>
    </citation>
    <scope>NUCLEOTIDE SEQUENCE [LARGE SCALE GENOMIC DNA]</scope>
    <source>
        <strain evidence="5">JCM 14370</strain>
    </source>
</reference>